<evidence type="ECO:0000313" key="2">
    <source>
        <dbReference type="Proteomes" id="UP000283543"/>
    </source>
</evidence>
<name>A0A418CCU2_APHAT</name>
<organism evidence="1 2">
    <name type="scientific">Aphanomyces astaci</name>
    <name type="common">Crayfish plague agent</name>
    <dbReference type="NCBI Taxonomy" id="112090"/>
    <lineage>
        <taxon>Eukaryota</taxon>
        <taxon>Sar</taxon>
        <taxon>Stramenopiles</taxon>
        <taxon>Oomycota</taxon>
        <taxon>Saprolegniomycetes</taxon>
        <taxon>Saprolegniales</taxon>
        <taxon>Verrucalvaceae</taxon>
        <taxon>Aphanomyces</taxon>
    </lineage>
</organism>
<gene>
    <name evidence="1" type="ORF">DYB34_013468</name>
</gene>
<accession>A0A418CCU2</accession>
<sequence length="145" mass="16192">MKDFSTEVPATKGTYRFLTGRGEGDKPRPCYDFAVVTKRLQGQDSEKSAVQSTIVDPLVAQGLWVDVIEGTDSTYYIVLVRAPEALVLHFAKELKLQVWMRCGNARELDDILVNDPSDVDPADRIQAIEYIIRVRANGTLPDKPP</sequence>
<dbReference type="AlphaFoldDB" id="A0A418CCU2"/>
<feature type="non-terminal residue" evidence="1">
    <location>
        <position position="145"/>
    </location>
</feature>
<proteinExistence type="predicted"/>
<comment type="caution">
    <text evidence="1">The sequence shown here is derived from an EMBL/GenBank/DDBJ whole genome shotgun (WGS) entry which is preliminary data.</text>
</comment>
<dbReference type="Proteomes" id="UP000283543">
    <property type="component" value="Unassembled WGS sequence"/>
</dbReference>
<protein>
    <submittedName>
        <fullName evidence="1">Uncharacterized protein</fullName>
    </submittedName>
</protein>
<dbReference type="VEuPathDB" id="FungiDB:H257_05458"/>
<dbReference type="EMBL" id="QUTB01002183">
    <property type="protein sequence ID" value="RHY73622.1"/>
    <property type="molecule type" value="Genomic_DNA"/>
</dbReference>
<reference evidence="1 2" key="1">
    <citation type="submission" date="2018-08" db="EMBL/GenBank/DDBJ databases">
        <title>Aphanomyces genome sequencing and annotation.</title>
        <authorList>
            <person name="Minardi D."/>
            <person name="Oidtmann B."/>
            <person name="Van Der Giezen M."/>
            <person name="Studholme D.J."/>
        </authorList>
    </citation>
    <scope>NUCLEOTIDE SEQUENCE [LARGE SCALE GENOMIC DNA]</scope>
    <source>
        <strain evidence="1 2">Si</strain>
    </source>
</reference>
<evidence type="ECO:0000313" key="1">
    <source>
        <dbReference type="EMBL" id="RHY73622.1"/>
    </source>
</evidence>